<reference evidence="1 2" key="1">
    <citation type="submission" date="2021-06" db="EMBL/GenBank/DDBJ databases">
        <title>Caerostris extrusa draft genome.</title>
        <authorList>
            <person name="Kono N."/>
            <person name="Arakawa K."/>
        </authorList>
    </citation>
    <scope>NUCLEOTIDE SEQUENCE [LARGE SCALE GENOMIC DNA]</scope>
</reference>
<dbReference type="EMBL" id="BPLR01018596">
    <property type="protein sequence ID" value="GIZ00893.1"/>
    <property type="molecule type" value="Genomic_DNA"/>
</dbReference>
<dbReference type="Proteomes" id="UP001054945">
    <property type="component" value="Unassembled WGS sequence"/>
</dbReference>
<protein>
    <submittedName>
        <fullName evidence="1">Uncharacterized protein</fullName>
    </submittedName>
</protein>
<evidence type="ECO:0000313" key="2">
    <source>
        <dbReference type="Proteomes" id="UP001054945"/>
    </source>
</evidence>
<name>A0AAV4Y1E3_CAEEX</name>
<evidence type="ECO:0000313" key="1">
    <source>
        <dbReference type="EMBL" id="GIZ00893.1"/>
    </source>
</evidence>
<accession>A0AAV4Y1E3</accession>
<comment type="caution">
    <text evidence="1">The sequence shown here is derived from an EMBL/GenBank/DDBJ whole genome shotgun (WGS) entry which is preliminary data.</text>
</comment>
<proteinExistence type="predicted"/>
<gene>
    <name evidence="1" type="ORF">CEXT_549131</name>
</gene>
<keyword evidence="2" id="KW-1185">Reference proteome</keyword>
<sequence length="54" mass="5983">VNNRPPFTPPCPKRTIESCLCLLQREFSTHSTNPVHAVPVHDKGKMAAAVYLIP</sequence>
<dbReference type="AlphaFoldDB" id="A0AAV4Y1E3"/>
<feature type="non-terminal residue" evidence="1">
    <location>
        <position position="1"/>
    </location>
</feature>
<organism evidence="1 2">
    <name type="scientific">Caerostris extrusa</name>
    <name type="common">Bark spider</name>
    <name type="synonym">Caerostris bankana</name>
    <dbReference type="NCBI Taxonomy" id="172846"/>
    <lineage>
        <taxon>Eukaryota</taxon>
        <taxon>Metazoa</taxon>
        <taxon>Ecdysozoa</taxon>
        <taxon>Arthropoda</taxon>
        <taxon>Chelicerata</taxon>
        <taxon>Arachnida</taxon>
        <taxon>Araneae</taxon>
        <taxon>Araneomorphae</taxon>
        <taxon>Entelegynae</taxon>
        <taxon>Araneoidea</taxon>
        <taxon>Araneidae</taxon>
        <taxon>Caerostris</taxon>
    </lineage>
</organism>